<evidence type="ECO:0000313" key="1">
    <source>
        <dbReference type="EMBL" id="RAL51216.1"/>
    </source>
</evidence>
<comment type="caution">
    <text evidence="1">The sequence shown here is derived from an EMBL/GenBank/DDBJ whole genome shotgun (WGS) entry which is preliminary data.</text>
</comment>
<organism evidence="1 2">
    <name type="scientific">Cuscuta australis</name>
    <dbReference type="NCBI Taxonomy" id="267555"/>
    <lineage>
        <taxon>Eukaryota</taxon>
        <taxon>Viridiplantae</taxon>
        <taxon>Streptophyta</taxon>
        <taxon>Embryophyta</taxon>
        <taxon>Tracheophyta</taxon>
        <taxon>Spermatophyta</taxon>
        <taxon>Magnoliopsida</taxon>
        <taxon>eudicotyledons</taxon>
        <taxon>Gunneridae</taxon>
        <taxon>Pentapetalae</taxon>
        <taxon>asterids</taxon>
        <taxon>lamiids</taxon>
        <taxon>Solanales</taxon>
        <taxon>Convolvulaceae</taxon>
        <taxon>Cuscuteae</taxon>
        <taxon>Cuscuta</taxon>
        <taxon>Cuscuta subgen. Grammica</taxon>
        <taxon>Cuscuta sect. Cleistogrammica</taxon>
    </lineage>
</organism>
<dbReference type="AlphaFoldDB" id="A0A328E1B8"/>
<keyword evidence="2" id="KW-1185">Reference proteome</keyword>
<proteinExistence type="predicted"/>
<protein>
    <submittedName>
        <fullName evidence="1">Uncharacterized protein</fullName>
    </submittedName>
</protein>
<gene>
    <name evidence="1" type="ORF">DM860_010718</name>
</gene>
<reference evidence="1 2" key="1">
    <citation type="submission" date="2018-06" db="EMBL/GenBank/DDBJ databases">
        <title>The Genome of Cuscuta australis (Dodder) Provides Insight into the Evolution of Plant Parasitism.</title>
        <authorList>
            <person name="Liu H."/>
        </authorList>
    </citation>
    <scope>NUCLEOTIDE SEQUENCE [LARGE SCALE GENOMIC DNA]</scope>
    <source>
        <strain evidence="2">cv. Yunnan</strain>
        <tissue evidence="1">Vines</tissue>
    </source>
</reference>
<sequence length="114" mass="13368">MGELAPCLCWKYNEKISEIVQQSLQINVLHLDFCKLSFFINVLHLDFCKLKILESEFLIANFNMYFDGLNFRNHLQGSSFVLAFFIYVDRSLQVQFYCANMTTLSTLNVFSKLM</sequence>
<evidence type="ECO:0000313" key="2">
    <source>
        <dbReference type="Proteomes" id="UP000249390"/>
    </source>
</evidence>
<accession>A0A328E1B8</accession>
<dbReference type="EMBL" id="NQVE01000050">
    <property type="protein sequence ID" value="RAL51216.1"/>
    <property type="molecule type" value="Genomic_DNA"/>
</dbReference>
<name>A0A328E1B8_9ASTE</name>
<dbReference type="Proteomes" id="UP000249390">
    <property type="component" value="Unassembled WGS sequence"/>
</dbReference>